<name>A0A6A6TGY1_9PLEO</name>
<evidence type="ECO:0000313" key="1">
    <source>
        <dbReference type="EMBL" id="KAF2658487.1"/>
    </source>
</evidence>
<gene>
    <name evidence="1" type="ORF">K491DRAFT_258684</name>
</gene>
<sequence length="197" mass="21857">MISCLNLQHVVLVAHRYQSPFPGFHISQCLVPPVSGYDLDRRTMSDAFKILRLDSSLNPLLASFPGSVPTTGDISPRVGTLCLWTVHVQGSTGANSFHPPTLTLQHLATEWLIPHSSFKICGHRPRITSSSPFVPSYPSRLIHTGAASNRASDVTGDREGLIYTSPDHARSWPHKRLCGESWMPSICHAHLQLFTRW</sequence>
<keyword evidence="2" id="KW-1185">Reference proteome</keyword>
<organism evidence="1 2">
    <name type="scientific">Lophiostoma macrostomum CBS 122681</name>
    <dbReference type="NCBI Taxonomy" id="1314788"/>
    <lineage>
        <taxon>Eukaryota</taxon>
        <taxon>Fungi</taxon>
        <taxon>Dikarya</taxon>
        <taxon>Ascomycota</taxon>
        <taxon>Pezizomycotina</taxon>
        <taxon>Dothideomycetes</taxon>
        <taxon>Pleosporomycetidae</taxon>
        <taxon>Pleosporales</taxon>
        <taxon>Lophiostomataceae</taxon>
        <taxon>Lophiostoma</taxon>
    </lineage>
</organism>
<proteinExistence type="predicted"/>
<evidence type="ECO:0000313" key="2">
    <source>
        <dbReference type="Proteomes" id="UP000799324"/>
    </source>
</evidence>
<dbReference type="AlphaFoldDB" id="A0A6A6TGY1"/>
<accession>A0A6A6TGY1</accession>
<protein>
    <submittedName>
        <fullName evidence="1">Uncharacterized protein</fullName>
    </submittedName>
</protein>
<reference evidence="1" key="1">
    <citation type="journal article" date="2020" name="Stud. Mycol.">
        <title>101 Dothideomycetes genomes: a test case for predicting lifestyles and emergence of pathogens.</title>
        <authorList>
            <person name="Haridas S."/>
            <person name="Albert R."/>
            <person name="Binder M."/>
            <person name="Bloem J."/>
            <person name="Labutti K."/>
            <person name="Salamov A."/>
            <person name="Andreopoulos B."/>
            <person name="Baker S."/>
            <person name="Barry K."/>
            <person name="Bills G."/>
            <person name="Bluhm B."/>
            <person name="Cannon C."/>
            <person name="Castanera R."/>
            <person name="Culley D."/>
            <person name="Daum C."/>
            <person name="Ezra D."/>
            <person name="Gonzalez J."/>
            <person name="Henrissat B."/>
            <person name="Kuo A."/>
            <person name="Liang C."/>
            <person name="Lipzen A."/>
            <person name="Lutzoni F."/>
            <person name="Magnuson J."/>
            <person name="Mondo S."/>
            <person name="Nolan M."/>
            <person name="Ohm R."/>
            <person name="Pangilinan J."/>
            <person name="Park H.-J."/>
            <person name="Ramirez L."/>
            <person name="Alfaro M."/>
            <person name="Sun H."/>
            <person name="Tritt A."/>
            <person name="Yoshinaga Y."/>
            <person name="Zwiers L.-H."/>
            <person name="Turgeon B."/>
            <person name="Goodwin S."/>
            <person name="Spatafora J."/>
            <person name="Crous P."/>
            <person name="Grigoriev I."/>
        </authorList>
    </citation>
    <scope>NUCLEOTIDE SEQUENCE</scope>
    <source>
        <strain evidence="1">CBS 122681</strain>
    </source>
</reference>
<dbReference type="EMBL" id="MU004314">
    <property type="protein sequence ID" value="KAF2658487.1"/>
    <property type="molecule type" value="Genomic_DNA"/>
</dbReference>
<dbReference type="Proteomes" id="UP000799324">
    <property type="component" value="Unassembled WGS sequence"/>
</dbReference>